<keyword evidence="9 15" id="KW-0028">Amino-acid biosynthesis</keyword>
<keyword evidence="12 15" id="KW-0067">ATP-binding</keyword>
<comment type="similarity">
    <text evidence="6 15">In the C-terminal section; belongs to the PRA-PH family.</text>
</comment>
<dbReference type="SUPFAM" id="SSF141734">
    <property type="entry name" value="HisI-like"/>
    <property type="match status" value="1"/>
</dbReference>
<dbReference type="EC" id="3.6.1.31" evidence="15"/>
<dbReference type="HAMAP" id="MF_01020">
    <property type="entry name" value="HisE"/>
    <property type="match status" value="1"/>
</dbReference>
<proteinExistence type="inferred from homology"/>
<dbReference type="GO" id="GO:0004635">
    <property type="term" value="F:phosphoribosyl-AMP cyclohydrolase activity"/>
    <property type="evidence" value="ECO:0007669"/>
    <property type="project" value="UniProtKB-UniRule"/>
</dbReference>
<dbReference type="PANTHER" id="PTHR42945">
    <property type="entry name" value="HISTIDINE BIOSYNTHESIS BIFUNCTIONAL PROTEIN"/>
    <property type="match status" value="1"/>
</dbReference>
<dbReference type="GO" id="GO:0000105">
    <property type="term" value="P:L-histidine biosynthetic process"/>
    <property type="evidence" value="ECO:0007669"/>
    <property type="project" value="UniProtKB-UniRule"/>
</dbReference>
<name>U2P3R7_9BACT</name>
<dbReference type="InterPro" id="IPR008179">
    <property type="entry name" value="HisE"/>
</dbReference>
<dbReference type="GO" id="GO:0005737">
    <property type="term" value="C:cytoplasm"/>
    <property type="evidence" value="ECO:0007669"/>
    <property type="project" value="UniProtKB-SubCell"/>
</dbReference>
<dbReference type="FunFam" id="1.10.287.1080:FF:000002">
    <property type="entry name" value="Histidine biosynthesis bifunctional protein HisIE"/>
    <property type="match status" value="1"/>
</dbReference>
<evidence type="ECO:0000256" key="2">
    <source>
        <dbReference type="ARBA" id="ARBA00001460"/>
    </source>
</evidence>
<accession>U2P3R7</accession>
<dbReference type="GO" id="GO:0005524">
    <property type="term" value="F:ATP binding"/>
    <property type="evidence" value="ECO:0007669"/>
    <property type="project" value="UniProtKB-KW"/>
</dbReference>
<feature type="region of interest" description="Phosphoribosyl-ATP pyrophosphohydrolase" evidence="15">
    <location>
        <begin position="110"/>
        <end position="215"/>
    </location>
</feature>
<dbReference type="InterPro" id="IPR002496">
    <property type="entry name" value="PRib_AMP_CycHydrolase_dom"/>
</dbReference>
<dbReference type="CDD" id="cd11534">
    <property type="entry name" value="NTP-PPase_HisIE_like"/>
    <property type="match status" value="1"/>
</dbReference>
<keyword evidence="10 15" id="KW-0547">Nucleotide-binding</keyword>
<evidence type="ECO:0000256" key="14">
    <source>
        <dbReference type="ARBA" id="ARBA00023268"/>
    </source>
</evidence>
<dbReference type="SUPFAM" id="SSF101386">
    <property type="entry name" value="all-alpha NTP pyrophosphatases"/>
    <property type="match status" value="1"/>
</dbReference>
<keyword evidence="18" id="KW-1185">Reference proteome</keyword>
<evidence type="ECO:0000256" key="4">
    <source>
        <dbReference type="ARBA" id="ARBA00005169"/>
    </source>
</evidence>
<comment type="catalytic activity">
    <reaction evidence="2 15">
        <text>1-(5-phospho-beta-D-ribosyl)-ATP + H2O = 1-(5-phospho-beta-D-ribosyl)-5'-AMP + diphosphate + H(+)</text>
        <dbReference type="Rhea" id="RHEA:22828"/>
        <dbReference type="ChEBI" id="CHEBI:15377"/>
        <dbReference type="ChEBI" id="CHEBI:15378"/>
        <dbReference type="ChEBI" id="CHEBI:33019"/>
        <dbReference type="ChEBI" id="CHEBI:59457"/>
        <dbReference type="ChEBI" id="CHEBI:73183"/>
        <dbReference type="EC" id="3.6.1.31"/>
    </reaction>
</comment>
<dbReference type="Gene3D" id="1.10.287.1080">
    <property type="entry name" value="MazG-like"/>
    <property type="match status" value="1"/>
</dbReference>
<dbReference type="UniPathway" id="UPA00031">
    <property type="reaction ID" value="UER00007"/>
</dbReference>
<gene>
    <name evidence="17" type="primary">hisE</name>
    <name evidence="15" type="synonym">hisI</name>
    <name evidence="15" type="synonym">hisIE</name>
    <name evidence="17" type="ORF">HMPREF9135_0898</name>
</gene>
<comment type="pathway">
    <text evidence="4 15">Amino-acid biosynthesis; L-histidine biosynthesis; L-histidine from 5-phospho-alpha-D-ribose 1-diphosphate: step 3/9.</text>
</comment>
<protein>
    <recommendedName>
        <fullName evidence="15">Histidine biosynthesis bifunctional protein HisIE</fullName>
    </recommendedName>
    <domain>
        <recommendedName>
            <fullName evidence="15">Phosphoribosyl-AMP cyclohydrolase</fullName>
            <shortName evidence="15">PRA-CH</shortName>
            <ecNumber evidence="15">3.5.4.19</ecNumber>
        </recommendedName>
    </domain>
    <domain>
        <recommendedName>
            <fullName evidence="15">Phosphoribosyl-ATP pyrophosphatase</fullName>
            <shortName evidence="15">PRA-PH</shortName>
            <ecNumber evidence="15">3.6.1.31</ecNumber>
        </recommendedName>
    </domain>
</protein>
<dbReference type="Pfam" id="PF01502">
    <property type="entry name" value="PRA-CH"/>
    <property type="match status" value="1"/>
</dbReference>
<evidence type="ECO:0000256" key="13">
    <source>
        <dbReference type="ARBA" id="ARBA00023102"/>
    </source>
</evidence>
<dbReference type="HAMAP" id="MF_01019">
    <property type="entry name" value="HisIE"/>
    <property type="match status" value="1"/>
</dbReference>
<evidence type="ECO:0000259" key="16">
    <source>
        <dbReference type="Pfam" id="PF01502"/>
    </source>
</evidence>
<dbReference type="AlphaFoldDB" id="U2P3R7"/>
<dbReference type="InterPro" id="IPR023019">
    <property type="entry name" value="His_synth_HisIE"/>
</dbReference>
<evidence type="ECO:0000256" key="1">
    <source>
        <dbReference type="ARBA" id="ARBA00000024"/>
    </source>
</evidence>
<dbReference type="NCBIfam" id="TIGR03188">
    <property type="entry name" value="histidine_hisI"/>
    <property type="match status" value="1"/>
</dbReference>
<dbReference type="RefSeq" id="WP_021590596.1">
    <property type="nucleotide sequence ID" value="NZ_AWEY01000039.1"/>
</dbReference>
<evidence type="ECO:0000256" key="9">
    <source>
        <dbReference type="ARBA" id="ARBA00022605"/>
    </source>
</evidence>
<feature type="domain" description="Phosphoribosyl-AMP cyclohydrolase" evidence="16">
    <location>
        <begin position="26"/>
        <end position="98"/>
    </location>
</feature>
<sequence>MTIDFDKMGGLVPAIIQDATTKNVLMLGFMNEAAYRMTVETGRVTFWSRTRQCLWTKGETSGHYLKLVDIKADCDHDTLLVSVHPNGPVCHKGTGTCWGEDNSYNPVWFLKELQDFIEKRHVEMPEGSYTTSLFDKGTNRIAQKVGEEALEMVIEAVSGTNDKMIYEASDMLYHLLVLLTDKGLRIEDVAMELRKRHDPNWDKTRRTAKSKGEID</sequence>
<dbReference type="Proteomes" id="UP000016648">
    <property type="component" value="Unassembled WGS sequence"/>
</dbReference>
<dbReference type="NCBIfam" id="NF000768">
    <property type="entry name" value="PRK00051.1"/>
    <property type="match status" value="1"/>
</dbReference>
<evidence type="ECO:0000256" key="5">
    <source>
        <dbReference type="ARBA" id="ARBA00005204"/>
    </source>
</evidence>
<evidence type="ECO:0000256" key="10">
    <source>
        <dbReference type="ARBA" id="ARBA00022741"/>
    </source>
</evidence>
<comment type="caution">
    <text evidence="17">The sequence shown here is derived from an EMBL/GenBank/DDBJ whole genome shotgun (WGS) entry which is preliminary data.</text>
</comment>
<keyword evidence="13 15" id="KW-0368">Histidine biosynthesis</keyword>
<dbReference type="Pfam" id="PF01503">
    <property type="entry name" value="PRA-PH"/>
    <property type="match status" value="1"/>
</dbReference>
<evidence type="ECO:0000313" key="17">
    <source>
        <dbReference type="EMBL" id="ERK38334.1"/>
    </source>
</evidence>
<dbReference type="EC" id="3.5.4.19" evidence="15"/>
<keyword evidence="14 15" id="KW-0511">Multifunctional enzyme</keyword>
<evidence type="ECO:0000313" key="18">
    <source>
        <dbReference type="Proteomes" id="UP000016648"/>
    </source>
</evidence>
<evidence type="ECO:0000256" key="6">
    <source>
        <dbReference type="ARBA" id="ARBA00007731"/>
    </source>
</evidence>
<organism evidence="17 18">
    <name type="scientific">Segatella baroniae F0067</name>
    <dbReference type="NCBI Taxonomy" id="1115809"/>
    <lineage>
        <taxon>Bacteria</taxon>
        <taxon>Pseudomonadati</taxon>
        <taxon>Bacteroidota</taxon>
        <taxon>Bacteroidia</taxon>
        <taxon>Bacteroidales</taxon>
        <taxon>Prevotellaceae</taxon>
        <taxon>Segatella</taxon>
    </lineage>
</organism>
<comment type="similarity">
    <text evidence="7 15">In the N-terminal section; belongs to the PRA-CH family.</text>
</comment>
<comment type="catalytic activity">
    <reaction evidence="1 15">
        <text>1-(5-phospho-beta-D-ribosyl)-5'-AMP + H2O = 1-(5-phospho-beta-D-ribosyl)-5-[(5-phospho-beta-D-ribosylamino)methylideneamino]imidazole-4-carboxamide</text>
        <dbReference type="Rhea" id="RHEA:20049"/>
        <dbReference type="ChEBI" id="CHEBI:15377"/>
        <dbReference type="ChEBI" id="CHEBI:58435"/>
        <dbReference type="ChEBI" id="CHEBI:59457"/>
        <dbReference type="EC" id="3.5.4.19"/>
    </reaction>
</comment>
<comment type="subcellular location">
    <subcellularLocation>
        <location evidence="3 15">Cytoplasm</location>
    </subcellularLocation>
</comment>
<feature type="region of interest" description="Phosphoribosyl-AMP cyclohydrolase" evidence="15">
    <location>
        <begin position="1"/>
        <end position="109"/>
    </location>
</feature>
<evidence type="ECO:0000256" key="11">
    <source>
        <dbReference type="ARBA" id="ARBA00022801"/>
    </source>
</evidence>
<evidence type="ECO:0000256" key="8">
    <source>
        <dbReference type="ARBA" id="ARBA00022490"/>
    </source>
</evidence>
<dbReference type="GO" id="GO:0004636">
    <property type="term" value="F:phosphoribosyl-ATP diphosphatase activity"/>
    <property type="evidence" value="ECO:0007669"/>
    <property type="project" value="UniProtKB-UniRule"/>
</dbReference>
<dbReference type="InterPro" id="IPR021130">
    <property type="entry name" value="PRib-ATP_PPHydrolase-like"/>
</dbReference>
<dbReference type="InterPro" id="IPR038019">
    <property type="entry name" value="PRib_AMP_CycHydrolase_sf"/>
</dbReference>
<reference evidence="17 18" key="1">
    <citation type="submission" date="2013-08" db="EMBL/GenBank/DDBJ databases">
        <authorList>
            <person name="Durkin A.S."/>
            <person name="Haft D.R."/>
            <person name="McCorrison J."/>
            <person name="Torralba M."/>
            <person name="Gillis M."/>
            <person name="Haft D.H."/>
            <person name="Methe B."/>
            <person name="Sutton G."/>
            <person name="Nelson K.E."/>
        </authorList>
    </citation>
    <scope>NUCLEOTIDE SEQUENCE [LARGE SCALE GENOMIC DNA]</scope>
    <source>
        <strain evidence="17 18">F0067</strain>
    </source>
</reference>
<dbReference type="EMBL" id="AWEY01000039">
    <property type="protein sequence ID" value="ERK38334.1"/>
    <property type="molecule type" value="Genomic_DNA"/>
</dbReference>
<comment type="pathway">
    <text evidence="5 15">Amino-acid biosynthesis; L-histidine biosynthesis; L-histidine from 5-phospho-alpha-D-ribose 1-diphosphate: step 2/9.</text>
</comment>
<dbReference type="NCBIfam" id="NF002747">
    <property type="entry name" value="PRK02759.1"/>
    <property type="match status" value="1"/>
</dbReference>
<keyword evidence="8 15" id="KW-0963">Cytoplasm</keyword>
<dbReference type="FunFam" id="3.10.20.810:FF:000001">
    <property type="entry name" value="Histidine biosynthesis bifunctional protein HisIE"/>
    <property type="match status" value="1"/>
</dbReference>
<dbReference type="PANTHER" id="PTHR42945:SF9">
    <property type="entry name" value="HISTIDINE BIOSYNTHESIS BIFUNCTIONAL PROTEIN HISIE"/>
    <property type="match status" value="1"/>
</dbReference>
<evidence type="ECO:0000256" key="7">
    <source>
        <dbReference type="ARBA" id="ARBA00008299"/>
    </source>
</evidence>
<dbReference type="PATRIC" id="fig|1115809.3.peg.2339"/>
<keyword evidence="11 15" id="KW-0378">Hydrolase</keyword>
<evidence type="ECO:0000256" key="15">
    <source>
        <dbReference type="HAMAP-Rule" id="MF_01019"/>
    </source>
</evidence>
<evidence type="ECO:0000256" key="12">
    <source>
        <dbReference type="ARBA" id="ARBA00022840"/>
    </source>
</evidence>
<evidence type="ECO:0000256" key="3">
    <source>
        <dbReference type="ARBA" id="ARBA00004496"/>
    </source>
</evidence>
<dbReference type="Gene3D" id="3.10.20.810">
    <property type="entry name" value="Phosphoribosyl-AMP cyclohydrolase"/>
    <property type="match status" value="1"/>
</dbReference>